<sequence length="612" mass="67776">MDPHTTLKGIPPTIDDEYDIIISGGGTSGGVVAGRLAATDPNLRILVLECGPHTLNMLDHVQPGRNSQHLLPETSTMRFHMENGGDALGNRLLVVPTGQCLGGGSATNYTMYNRSFPSDYDDWEEIYNNPGWGFVDLFPLMKKTETYEIKPDDPTHGYEGPIKVGYGGWYQPYAKEYLDMARQYDKERAGTDDDDTNDFKTINKFVVRSSPRSDVAHNFLYNQSDNKNLHIATYVYVNCVIFEGTRAVGVEYQWNQRFLPNADKNNHVVRAKRMVLLSSGTFSSPGILERSGIGSSEVLKKNNIETFVDLPGVGENYQDHNSVFATYVADPEAQTLDPINRNEPEAMAAANEEWEKTRTGPLASNGVDVGIKFRPFPHEAASMGPEYLKRYNEYLANAPDKVPFLMVFMGFHLGNSALVEPQSYFAMVGYHAYPLARGSVHVTSADDASAPVDFKSGFFRRVCSLIYLALKFFYKYTRELARRAPSFRGEYAPLHPTFPTGSKASLSESKEPVPLDAPKLEYNEDDEKALETWIRKTSGTTFHSMGTCAMKPREDGGVVDNKLNVYGTQGLKVAGILFHCPANVSSNTYSVALTIGEKAAAIIAEELGITGF</sequence>
<proteinExistence type="inferred from homology"/>
<comment type="similarity">
    <text evidence="2">Belongs to the GMC oxidoreductase family.</text>
</comment>
<evidence type="ECO:0000256" key="2">
    <source>
        <dbReference type="ARBA" id="ARBA00010790"/>
    </source>
</evidence>
<evidence type="ECO:0000313" key="6">
    <source>
        <dbReference type="Proteomes" id="UP001175211"/>
    </source>
</evidence>
<dbReference type="GO" id="GO:0016614">
    <property type="term" value="F:oxidoreductase activity, acting on CH-OH group of donors"/>
    <property type="evidence" value="ECO:0007669"/>
    <property type="project" value="InterPro"/>
</dbReference>
<keyword evidence="3" id="KW-0274">FAD</keyword>
<protein>
    <submittedName>
        <fullName evidence="5">Alcohol oxidase-like protein</fullName>
    </submittedName>
</protein>
<name>A0AA39N3Y9_ARMTA</name>
<comment type="cofactor">
    <cofactor evidence="1 3">
        <name>FAD</name>
        <dbReference type="ChEBI" id="CHEBI:57692"/>
    </cofactor>
</comment>
<dbReference type="Gene3D" id="3.30.560.10">
    <property type="entry name" value="Glucose Oxidase, domain 3"/>
    <property type="match status" value="1"/>
</dbReference>
<dbReference type="Gene3D" id="3.50.50.60">
    <property type="entry name" value="FAD/NAD(P)-binding domain"/>
    <property type="match status" value="1"/>
</dbReference>
<dbReference type="Proteomes" id="UP001175211">
    <property type="component" value="Unassembled WGS sequence"/>
</dbReference>
<feature type="binding site" evidence="3">
    <location>
        <begin position="27"/>
        <end position="28"/>
    </location>
    <ligand>
        <name>FAD</name>
        <dbReference type="ChEBI" id="CHEBI:57692"/>
    </ligand>
</feature>
<feature type="domain" description="Glucose-methanol-choline oxidoreductase N-terminal" evidence="4">
    <location>
        <begin position="280"/>
        <end position="294"/>
    </location>
</feature>
<dbReference type="EMBL" id="JAUEPS010000022">
    <property type="protein sequence ID" value="KAK0457321.1"/>
    <property type="molecule type" value="Genomic_DNA"/>
</dbReference>
<dbReference type="SUPFAM" id="SSF54373">
    <property type="entry name" value="FAD-linked reductases, C-terminal domain"/>
    <property type="match status" value="1"/>
</dbReference>
<evidence type="ECO:0000256" key="3">
    <source>
        <dbReference type="PIRSR" id="PIRSR000137-2"/>
    </source>
</evidence>
<dbReference type="GO" id="GO:0050660">
    <property type="term" value="F:flavin adenine dinucleotide binding"/>
    <property type="evidence" value="ECO:0007669"/>
    <property type="project" value="InterPro"/>
</dbReference>
<dbReference type="SUPFAM" id="SSF51905">
    <property type="entry name" value="FAD/NAD(P)-binding domain"/>
    <property type="match status" value="1"/>
</dbReference>
<dbReference type="InterPro" id="IPR000172">
    <property type="entry name" value="GMC_OxRdtase_N"/>
</dbReference>
<organism evidence="5 6">
    <name type="scientific">Armillaria tabescens</name>
    <name type="common">Ringless honey mushroom</name>
    <name type="synonym">Agaricus tabescens</name>
    <dbReference type="NCBI Taxonomy" id="1929756"/>
    <lineage>
        <taxon>Eukaryota</taxon>
        <taxon>Fungi</taxon>
        <taxon>Dikarya</taxon>
        <taxon>Basidiomycota</taxon>
        <taxon>Agaricomycotina</taxon>
        <taxon>Agaricomycetes</taxon>
        <taxon>Agaricomycetidae</taxon>
        <taxon>Agaricales</taxon>
        <taxon>Marasmiineae</taxon>
        <taxon>Physalacriaceae</taxon>
        <taxon>Desarmillaria</taxon>
    </lineage>
</organism>
<keyword evidence="6" id="KW-1185">Reference proteome</keyword>
<feature type="binding site" evidence="3">
    <location>
        <position position="237"/>
    </location>
    <ligand>
        <name>FAD</name>
        <dbReference type="ChEBI" id="CHEBI:57692"/>
    </ligand>
</feature>
<dbReference type="InterPro" id="IPR007867">
    <property type="entry name" value="GMC_OxRtase_C"/>
</dbReference>
<dbReference type="InterPro" id="IPR012132">
    <property type="entry name" value="GMC_OxRdtase"/>
</dbReference>
<dbReference type="AlphaFoldDB" id="A0AA39N3Y9"/>
<dbReference type="PANTHER" id="PTHR11552:SF78">
    <property type="entry name" value="GLUCOSE-METHANOL-CHOLINE OXIDOREDUCTASE N-TERMINAL DOMAIN-CONTAINING PROTEIN"/>
    <property type="match status" value="1"/>
</dbReference>
<dbReference type="PANTHER" id="PTHR11552">
    <property type="entry name" value="GLUCOSE-METHANOL-CHOLINE GMC OXIDOREDUCTASE"/>
    <property type="match status" value="1"/>
</dbReference>
<dbReference type="InterPro" id="IPR036188">
    <property type="entry name" value="FAD/NAD-bd_sf"/>
</dbReference>
<dbReference type="RefSeq" id="XP_060329636.1">
    <property type="nucleotide sequence ID" value="XM_060467652.1"/>
</dbReference>
<comment type="caution">
    <text evidence="5">The sequence shown here is derived from an EMBL/GenBank/DDBJ whole genome shotgun (WGS) entry which is preliminary data.</text>
</comment>
<dbReference type="PIRSF" id="PIRSF000137">
    <property type="entry name" value="Alcohol_oxidase"/>
    <property type="match status" value="1"/>
</dbReference>
<dbReference type="PROSITE" id="PS00624">
    <property type="entry name" value="GMC_OXRED_2"/>
    <property type="match status" value="1"/>
</dbReference>
<accession>A0AA39N3Y9</accession>
<evidence type="ECO:0000259" key="4">
    <source>
        <dbReference type="PROSITE" id="PS00624"/>
    </source>
</evidence>
<evidence type="ECO:0000256" key="1">
    <source>
        <dbReference type="ARBA" id="ARBA00001974"/>
    </source>
</evidence>
<dbReference type="Pfam" id="PF00732">
    <property type="entry name" value="GMC_oxred_N"/>
    <property type="match status" value="1"/>
</dbReference>
<dbReference type="Pfam" id="PF05199">
    <property type="entry name" value="GMC_oxred_C"/>
    <property type="match status" value="1"/>
</dbReference>
<keyword evidence="3" id="KW-0285">Flavoprotein</keyword>
<gene>
    <name evidence="5" type="ORF">EV420DRAFT_1271663</name>
</gene>
<evidence type="ECO:0000313" key="5">
    <source>
        <dbReference type="EMBL" id="KAK0457321.1"/>
    </source>
</evidence>
<dbReference type="GeneID" id="85351200"/>
<reference evidence="5" key="1">
    <citation type="submission" date="2023-06" db="EMBL/GenBank/DDBJ databases">
        <authorList>
            <consortium name="Lawrence Berkeley National Laboratory"/>
            <person name="Ahrendt S."/>
            <person name="Sahu N."/>
            <person name="Indic B."/>
            <person name="Wong-Bajracharya J."/>
            <person name="Merenyi Z."/>
            <person name="Ke H.-M."/>
            <person name="Monk M."/>
            <person name="Kocsube S."/>
            <person name="Drula E."/>
            <person name="Lipzen A."/>
            <person name="Balint B."/>
            <person name="Henrissat B."/>
            <person name="Andreopoulos B."/>
            <person name="Martin F.M."/>
            <person name="Harder C.B."/>
            <person name="Rigling D."/>
            <person name="Ford K.L."/>
            <person name="Foster G.D."/>
            <person name="Pangilinan J."/>
            <person name="Papanicolaou A."/>
            <person name="Barry K."/>
            <person name="LaButti K."/>
            <person name="Viragh M."/>
            <person name="Koriabine M."/>
            <person name="Yan M."/>
            <person name="Riley R."/>
            <person name="Champramary S."/>
            <person name="Plett K.L."/>
            <person name="Tsai I.J."/>
            <person name="Slot J."/>
            <person name="Sipos G."/>
            <person name="Plett J."/>
            <person name="Nagy L.G."/>
            <person name="Grigoriev I.V."/>
        </authorList>
    </citation>
    <scope>NUCLEOTIDE SEQUENCE</scope>
    <source>
        <strain evidence="5">CCBAS 213</strain>
    </source>
</reference>